<dbReference type="InterPro" id="IPR005738">
    <property type="entry name" value="TopoIII"/>
</dbReference>
<comment type="caution">
    <text evidence="14">The sequence shown here is derived from an EMBL/GenBank/DDBJ whole genome shotgun (WGS) entry which is preliminary data.</text>
</comment>
<dbReference type="Gene3D" id="1.10.290.10">
    <property type="entry name" value="Topoisomerase I, domain 4"/>
    <property type="match status" value="1"/>
</dbReference>
<dbReference type="GO" id="GO:0006281">
    <property type="term" value="P:DNA repair"/>
    <property type="evidence" value="ECO:0007669"/>
    <property type="project" value="TreeGrafter"/>
</dbReference>
<dbReference type="GO" id="GO:0003677">
    <property type="term" value="F:DNA binding"/>
    <property type="evidence" value="ECO:0007669"/>
    <property type="project" value="UniProtKB-KW"/>
</dbReference>
<feature type="domain" description="Toprim" evidence="12">
    <location>
        <begin position="1"/>
        <end position="130"/>
    </location>
</feature>
<evidence type="ECO:0000256" key="9">
    <source>
        <dbReference type="ARBA" id="ARBA00031985"/>
    </source>
</evidence>
<dbReference type="GO" id="GO:0006265">
    <property type="term" value="P:DNA topological change"/>
    <property type="evidence" value="ECO:0007669"/>
    <property type="project" value="InterPro"/>
</dbReference>
<dbReference type="InterPro" id="IPR000380">
    <property type="entry name" value="Topo_IA"/>
</dbReference>
<dbReference type="SMART" id="SM00436">
    <property type="entry name" value="TOP1Bc"/>
    <property type="match status" value="1"/>
</dbReference>
<dbReference type="SMART" id="SM00437">
    <property type="entry name" value="TOP1Ac"/>
    <property type="match status" value="1"/>
</dbReference>
<reference evidence="15" key="1">
    <citation type="submission" date="2016-10" db="EMBL/GenBank/DDBJ databases">
        <title>Rodentibacter gen. nov. and new species.</title>
        <authorList>
            <person name="Christensen H."/>
        </authorList>
    </citation>
    <scope>NUCLEOTIDE SEQUENCE [LARGE SCALE GENOMIC DNA]</scope>
    <source>
        <strain evidence="15">Ppn152</strain>
    </source>
</reference>
<dbReference type="InterPro" id="IPR003601">
    <property type="entry name" value="Topo_IA_2"/>
</dbReference>
<dbReference type="InterPro" id="IPR013497">
    <property type="entry name" value="Topo_IA_cen"/>
</dbReference>
<dbReference type="InterPro" id="IPR006171">
    <property type="entry name" value="TOPRIM_dom"/>
</dbReference>
<dbReference type="GO" id="GO:0003917">
    <property type="term" value="F:DNA topoisomerase type I (single strand cut, ATP-independent) activity"/>
    <property type="evidence" value="ECO:0007669"/>
    <property type="project" value="UniProtKB-EC"/>
</dbReference>
<evidence type="ECO:0000256" key="11">
    <source>
        <dbReference type="ARBA" id="ARBA00032877"/>
    </source>
</evidence>
<evidence type="ECO:0000259" key="13">
    <source>
        <dbReference type="PROSITE" id="PS52039"/>
    </source>
</evidence>
<dbReference type="PRINTS" id="PR00417">
    <property type="entry name" value="PRTPISMRASEI"/>
</dbReference>
<dbReference type="Pfam" id="PF01131">
    <property type="entry name" value="Topoisom_bac"/>
    <property type="match status" value="1"/>
</dbReference>
<evidence type="ECO:0000256" key="10">
    <source>
        <dbReference type="ARBA" id="ARBA00032235"/>
    </source>
</evidence>
<accession>A0A1V3KF72</accession>
<dbReference type="Gene3D" id="3.30.65.10">
    <property type="entry name" value="Bacterial Topoisomerase I, domain 1"/>
    <property type="match status" value="1"/>
</dbReference>
<evidence type="ECO:0000256" key="7">
    <source>
        <dbReference type="ARBA" id="ARBA00023235"/>
    </source>
</evidence>
<dbReference type="InterPro" id="IPR023405">
    <property type="entry name" value="Topo_IA_core_domain"/>
</dbReference>
<dbReference type="NCBIfam" id="NF005829">
    <property type="entry name" value="PRK07726.1"/>
    <property type="match status" value="1"/>
</dbReference>
<dbReference type="InterPro" id="IPR013826">
    <property type="entry name" value="Topo_IA_cen_sub3"/>
</dbReference>
<keyword evidence="6" id="KW-0238">DNA-binding</keyword>
<evidence type="ECO:0000256" key="5">
    <source>
        <dbReference type="ARBA" id="ARBA00023029"/>
    </source>
</evidence>
<dbReference type="InterPro" id="IPR013824">
    <property type="entry name" value="Topo_IA_cen_sub1"/>
</dbReference>
<dbReference type="NCBIfam" id="TIGR01056">
    <property type="entry name" value="topB"/>
    <property type="match status" value="1"/>
</dbReference>
<dbReference type="EMBL" id="MLAE01000084">
    <property type="protein sequence ID" value="OOF75845.1"/>
    <property type="molecule type" value="Genomic_DNA"/>
</dbReference>
<dbReference type="GO" id="GO:0043597">
    <property type="term" value="C:cytoplasmic replication fork"/>
    <property type="evidence" value="ECO:0007669"/>
    <property type="project" value="TreeGrafter"/>
</dbReference>
<dbReference type="GO" id="GO:0006310">
    <property type="term" value="P:DNA recombination"/>
    <property type="evidence" value="ECO:0007669"/>
    <property type="project" value="TreeGrafter"/>
</dbReference>
<evidence type="ECO:0000256" key="3">
    <source>
        <dbReference type="ARBA" id="ARBA00012891"/>
    </source>
</evidence>
<dbReference type="SMART" id="SM00493">
    <property type="entry name" value="TOPRIM"/>
    <property type="match status" value="1"/>
</dbReference>
<dbReference type="InterPro" id="IPR034144">
    <property type="entry name" value="TOPRIM_TopoIII"/>
</dbReference>
<dbReference type="Pfam" id="PF13342">
    <property type="entry name" value="Toprim_Crpt"/>
    <property type="match status" value="1"/>
</dbReference>
<dbReference type="PANTHER" id="PTHR11390">
    <property type="entry name" value="PROKARYOTIC DNA TOPOISOMERASE"/>
    <property type="match status" value="1"/>
</dbReference>
<evidence type="ECO:0000256" key="1">
    <source>
        <dbReference type="ARBA" id="ARBA00000213"/>
    </source>
</evidence>
<dbReference type="PROSITE" id="PS52039">
    <property type="entry name" value="TOPO_IA_2"/>
    <property type="match status" value="1"/>
</dbReference>
<keyword evidence="7" id="KW-0413">Isomerase</keyword>
<dbReference type="Pfam" id="PF01751">
    <property type="entry name" value="Toprim"/>
    <property type="match status" value="1"/>
</dbReference>
<evidence type="ECO:0000256" key="6">
    <source>
        <dbReference type="ARBA" id="ARBA00023125"/>
    </source>
</evidence>
<name>A0A1V3KF72_9PAST</name>
<dbReference type="RefSeq" id="WP_077587390.1">
    <property type="nucleotide sequence ID" value="NZ_MLAE01000084.1"/>
</dbReference>
<dbReference type="PANTHER" id="PTHR11390:SF21">
    <property type="entry name" value="DNA TOPOISOMERASE 3-ALPHA"/>
    <property type="match status" value="1"/>
</dbReference>
<keyword evidence="5" id="KW-0799">Topoisomerase</keyword>
<dbReference type="EC" id="5.6.2.1" evidence="3"/>
<evidence type="ECO:0000313" key="14">
    <source>
        <dbReference type="EMBL" id="OOF75845.1"/>
    </source>
</evidence>
<gene>
    <name evidence="14" type="ORF">BKG96_10435</name>
</gene>
<dbReference type="Gene3D" id="2.70.20.10">
    <property type="entry name" value="Topoisomerase I, domain 3"/>
    <property type="match status" value="1"/>
</dbReference>
<dbReference type="GO" id="GO:0046872">
    <property type="term" value="F:metal ion binding"/>
    <property type="evidence" value="ECO:0007669"/>
    <property type="project" value="UniProtKB-KW"/>
</dbReference>
<dbReference type="InterPro" id="IPR013825">
    <property type="entry name" value="Topo_IA_cen_sub2"/>
</dbReference>
<dbReference type="PROSITE" id="PS50880">
    <property type="entry name" value="TOPRIM"/>
    <property type="match status" value="1"/>
</dbReference>
<dbReference type="CDD" id="cd03362">
    <property type="entry name" value="TOPRIM_TopoIA_TopoIII"/>
    <property type="match status" value="1"/>
</dbReference>
<evidence type="ECO:0000256" key="8">
    <source>
        <dbReference type="ARBA" id="ARBA00030003"/>
    </source>
</evidence>
<dbReference type="Gene3D" id="1.10.460.10">
    <property type="entry name" value="Topoisomerase I, domain 2"/>
    <property type="match status" value="1"/>
</dbReference>
<dbReference type="Proteomes" id="UP000189114">
    <property type="component" value="Unassembled WGS sequence"/>
</dbReference>
<comment type="catalytic activity">
    <reaction evidence="1">
        <text>ATP-independent breakage of single-stranded DNA, followed by passage and rejoining.</text>
        <dbReference type="EC" id="5.6.2.1"/>
    </reaction>
</comment>
<feature type="domain" description="Topo IA-type catalytic" evidence="13">
    <location>
        <begin position="150"/>
        <end position="613"/>
    </location>
</feature>
<dbReference type="AlphaFoldDB" id="A0A1V3KF72"/>
<evidence type="ECO:0000313" key="15">
    <source>
        <dbReference type="Proteomes" id="UP000189114"/>
    </source>
</evidence>
<dbReference type="Gene3D" id="3.40.50.140">
    <property type="match status" value="1"/>
</dbReference>
<evidence type="ECO:0000256" key="2">
    <source>
        <dbReference type="ARBA" id="ARBA00009446"/>
    </source>
</evidence>
<sequence length="751" mass="84052">MKLVIAEKPQLAQVIAEAIGIIGRKDGYIECKGGYNVTWAIGHVLALKMPEEINPAYKTWNQADLPLKLRPMELKPKASTEKQFRIIESLLKKADTVVNAGDPDDEGQLLIREILEYTGFKGKVERLLLNDLNVEAARKAMKNLKPDSEFDGMYYKALARSHADYIFGMNLSRAYTLSAREKGLDSVYSVGRVQTPTLGLIVRRYLANKNHKESFYYNLSGNFNFQGSDLNAKLVITDNISTDPNDEESKEKRIIDERIAIDIKKTCKKSNATLLQCNVEAKSTPAPLPFALLDLQAKINDKYGFSADETLSITQSLREKHQAITYNRSDCRYLSTEQFESAPKTLDFLAGLYPELPFSSADRSRKSRAFNDKKVTAHTGIIPVVSDKFSDVSALSDKEQKVYRAIVEQYLVQFLPEKQYDLASITIQCTDYQFRTSTTKITDHGWSKLVPDDAEDESDNAKFDLIASLKTDASGTCESVEIKKEKTKPQPIYTEATLLKDLQRVARYIEDPRIKKLLIEKDKGREGENGGIGTPATRSAVIKNLHDKGFFGYQGKKLIPTQKGIDFIEALPRIVTVPDTTALWFEQQLAIEKGELSVNEFLDEIEKFVGEQIEAAKNVKLEVKGEPCSCGQGVLVLKKFKDNEFFACTAYPTCKITKPALNGLPVPNCPCCNSPVRVNEKGVFCSNEGCLKLWRTVGGKTLSDSQLVALLTKGKTAKIKGFKSKAGKEFEAVLKLNKAEKKIEFELDKKK</sequence>
<dbReference type="InterPro" id="IPR025589">
    <property type="entry name" value="Toprim_C_rpt"/>
</dbReference>
<evidence type="ECO:0000256" key="4">
    <source>
        <dbReference type="ARBA" id="ARBA00022723"/>
    </source>
</evidence>
<protein>
    <recommendedName>
        <fullName evidence="3">DNA topoisomerase</fullName>
        <ecNumber evidence="3">5.6.2.1</ecNumber>
    </recommendedName>
    <alternativeName>
        <fullName evidence="11">Omega-protein</fullName>
    </alternativeName>
    <alternativeName>
        <fullName evidence="10">Relaxing enzyme</fullName>
    </alternativeName>
    <alternativeName>
        <fullName evidence="8">Swivelase</fullName>
    </alternativeName>
    <alternativeName>
        <fullName evidence="9">Untwisting enzyme</fullName>
    </alternativeName>
</protein>
<keyword evidence="4" id="KW-0479">Metal-binding</keyword>
<dbReference type="SUPFAM" id="SSF56712">
    <property type="entry name" value="Prokaryotic type I DNA topoisomerase"/>
    <property type="match status" value="1"/>
</dbReference>
<evidence type="ECO:0000259" key="12">
    <source>
        <dbReference type="PROSITE" id="PS50880"/>
    </source>
</evidence>
<dbReference type="InterPro" id="IPR003602">
    <property type="entry name" value="Topo_IA_DNA-bd_dom"/>
</dbReference>
<proteinExistence type="inferred from homology"/>
<comment type="similarity">
    <text evidence="2">Belongs to the type IA topoisomerase family.</text>
</comment>
<organism evidence="14 15">
    <name type="scientific">Rodentibacter caecimuris</name>
    <dbReference type="NCBI Taxonomy" id="1796644"/>
    <lineage>
        <taxon>Bacteria</taxon>
        <taxon>Pseudomonadati</taxon>
        <taxon>Pseudomonadota</taxon>
        <taxon>Gammaproteobacteria</taxon>
        <taxon>Pasteurellales</taxon>
        <taxon>Pasteurellaceae</taxon>
        <taxon>Rodentibacter</taxon>
    </lineage>
</organism>